<evidence type="ECO:0000256" key="1">
    <source>
        <dbReference type="SAM" id="MobiDB-lite"/>
    </source>
</evidence>
<protein>
    <submittedName>
        <fullName evidence="3">Uncharacterized protein</fullName>
    </submittedName>
</protein>
<organism evidence="3 4">
    <name type="scientific">Vitis rotundifolia</name>
    <name type="common">Muscadine grape</name>
    <dbReference type="NCBI Taxonomy" id="103349"/>
    <lineage>
        <taxon>Eukaryota</taxon>
        <taxon>Viridiplantae</taxon>
        <taxon>Streptophyta</taxon>
        <taxon>Embryophyta</taxon>
        <taxon>Tracheophyta</taxon>
        <taxon>Spermatophyta</taxon>
        <taxon>Magnoliopsida</taxon>
        <taxon>eudicotyledons</taxon>
        <taxon>Gunneridae</taxon>
        <taxon>Pentapetalae</taxon>
        <taxon>rosids</taxon>
        <taxon>Vitales</taxon>
        <taxon>Vitaceae</taxon>
        <taxon>Viteae</taxon>
        <taxon>Vitis</taxon>
    </lineage>
</organism>
<accession>A0AA38YVN8</accession>
<feature type="region of interest" description="Disordered" evidence="1">
    <location>
        <begin position="1"/>
        <end position="27"/>
    </location>
</feature>
<dbReference type="AlphaFoldDB" id="A0AA38YVN8"/>
<dbReference type="EMBL" id="JARBHA010000017">
    <property type="protein sequence ID" value="KAJ9677550.1"/>
    <property type="molecule type" value="Genomic_DNA"/>
</dbReference>
<name>A0AA38YVN8_VITRO</name>
<evidence type="ECO:0000313" key="4">
    <source>
        <dbReference type="Proteomes" id="UP001168098"/>
    </source>
</evidence>
<reference evidence="3 4" key="1">
    <citation type="journal article" date="2023" name="BMC Biotechnol.">
        <title>Vitis rotundifolia cv Carlos genome sequencing.</title>
        <authorList>
            <person name="Huff M."/>
            <person name="Hulse-Kemp A."/>
            <person name="Scheffler B."/>
            <person name="Youngblood R."/>
            <person name="Simpson S."/>
            <person name="Babiker E."/>
            <person name="Staton M."/>
        </authorList>
    </citation>
    <scope>NUCLEOTIDE SEQUENCE [LARGE SCALE GENOMIC DNA]</scope>
    <source>
        <tissue evidence="3">Leaf</tissue>
    </source>
</reference>
<evidence type="ECO:0000313" key="3">
    <source>
        <dbReference type="EMBL" id="KAJ9677550.1"/>
    </source>
</evidence>
<keyword evidence="4" id="KW-1185">Reference proteome</keyword>
<keyword evidence="2" id="KW-1133">Transmembrane helix</keyword>
<feature type="compositionally biased region" description="Polar residues" evidence="1">
    <location>
        <begin position="1"/>
        <end position="13"/>
    </location>
</feature>
<comment type="caution">
    <text evidence="3">The sequence shown here is derived from an EMBL/GenBank/DDBJ whole genome shotgun (WGS) entry which is preliminary data.</text>
</comment>
<evidence type="ECO:0000256" key="2">
    <source>
        <dbReference type="SAM" id="Phobius"/>
    </source>
</evidence>
<sequence length="125" mass="14217">METLDATSSASNLQSPSSKTPQPPPSVIRLWRPAAQRNLRNQWSKLASYRQQWTSTASKGRSHATDLVNSYLSQRYMPAMELGVLSDMPNIRKKACMKLLKQQVLLHYVFAFVCMILNFLVSMLL</sequence>
<dbReference type="Proteomes" id="UP001168098">
    <property type="component" value="Unassembled WGS sequence"/>
</dbReference>
<gene>
    <name evidence="3" type="ORF">PVL29_022508</name>
</gene>
<dbReference type="PANTHER" id="PTHR15827">
    <property type="entry name" value="CYCLIN-DEPENDENT KINASE 2-INTERACTING PROTEIN"/>
    <property type="match status" value="1"/>
</dbReference>
<keyword evidence="2" id="KW-0472">Membrane</keyword>
<proteinExistence type="predicted"/>
<keyword evidence="2" id="KW-0812">Transmembrane</keyword>
<dbReference type="PANTHER" id="PTHR15827:SF2">
    <property type="entry name" value="CYCLIN-DEPENDENT KINASE 2-INTERACTING PROTEIN"/>
    <property type="match status" value="1"/>
</dbReference>
<feature type="transmembrane region" description="Helical" evidence="2">
    <location>
        <begin position="104"/>
        <end position="124"/>
    </location>
</feature>